<comment type="caution">
    <text evidence="1">The sequence shown here is derived from an EMBL/GenBank/DDBJ whole genome shotgun (WGS) entry which is preliminary data.</text>
</comment>
<proteinExistence type="predicted"/>
<accession>A0A1F5CAM0</accession>
<name>A0A1F5CAM0_9BACT</name>
<sequence length="73" mass="8534">MFHAKHLIDRNWLNPGLFHLFKLIFELRDVAIFAITLFVIKDDVGNKNTATMSFAIHHFDLPPLFNKKNQKLA</sequence>
<gene>
    <name evidence="1" type="ORF">A3I30_01560</name>
</gene>
<dbReference type="AlphaFoldDB" id="A0A1F5CAM0"/>
<protein>
    <submittedName>
        <fullName evidence="1">Uncharacterized protein</fullName>
    </submittedName>
</protein>
<dbReference type="EMBL" id="MEYV01000016">
    <property type="protein sequence ID" value="OGD39913.1"/>
    <property type="molecule type" value="Genomic_DNA"/>
</dbReference>
<organism evidence="1 2">
    <name type="scientific">Candidatus Azambacteria bacterium RIFCSPLOWO2_02_FULL_44_14</name>
    <dbReference type="NCBI Taxonomy" id="1797306"/>
    <lineage>
        <taxon>Bacteria</taxon>
        <taxon>Candidatus Azamiibacteriota</taxon>
    </lineage>
</organism>
<evidence type="ECO:0000313" key="1">
    <source>
        <dbReference type="EMBL" id="OGD39913.1"/>
    </source>
</evidence>
<dbReference type="Proteomes" id="UP000177197">
    <property type="component" value="Unassembled WGS sequence"/>
</dbReference>
<reference evidence="1 2" key="1">
    <citation type="journal article" date="2016" name="Nat. Commun.">
        <title>Thousands of microbial genomes shed light on interconnected biogeochemical processes in an aquifer system.</title>
        <authorList>
            <person name="Anantharaman K."/>
            <person name="Brown C.T."/>
            <person name="Hug L.A."/>
            <person name="Sharon I."/>
            <person name="Castelle C.J."/>
            <person name="Probst A.J."/>
            <person name="Thomas B.C."/>
            <person name="Singh A."/>
            <person name="Wilkins M.J."/>
            <person name="Karaoz U."/>
            <person name="Brodie E.L."/>
            <person name="Williams K.H."/>
            <person name="Hubbard S.S."/>
            <person name="Banfield J.F."/>
        </authorList>
    </citation>
    <scope>NUCLEOTIDE SEQUENCE [LARGE SCALE GENOMIC DNA]</scope>
</reference>
<evidence type="ECO:0000313" key="2">
    <source>
        <dbReference type="Proteomes" id="UP000177197"/>
    </source>
</evidence>